<dbReference type="GO" id="GO:0016301">
    <property type="term" value="F:kinase activity"/>
    <property type="evidence" value="ECO:0007669"/>
    <property type="project" value="UniProtKB-KW"/>
</dbReference>
<reference evidence="2 3" key="1">
    <citation type="submission" date="2016-11" db="EMBL/GenBank/DDBJ databases">
        <authorList>
            <person name="Jaros S."/>
            <person name="Januszkiewicz K."/>
            <person name="Wedrychowicz H."/>
        </authorList>
    </citation>
    <scope>NUCLEOTIDE SEQUENCE [LARGE SCALE GENOMIC DNA]</scope>
    <source>
        <strain evidence="2 3">DSM 26991</strain>
    </source>
</reference>
<accession>A0A1M5A8H7</accession>
<gene>
    <name evidence="2" type="ORF">SAMN05444405_106184</name>
</gene>
<dbReference type="STRING" id="1297750.SAMN05444405_106184"/>
<evidence type="ECO:0000313" key="3">
    <source>
        <dbReference type="Proteomes" id="UP000184509"/>
    </source>
</evidence>
<protein>
    <submittedName>
        <fullName evidence="2">cAMP-binding domain of CRP or a regulatory subunit of cAMP-dependent protein kinases</fullName>
    </submittedName>
</protein>
<dbReference type="EMBL" id="FQTV01000006">
    <property type="protein sequence ID" value="SHF26578.1"/>
    <property type="molecule type" value="Genomic_DNA"/>
</dbReference>
<dbReference type="InterPro" id="IPR000595">
    <property type="entry name" value="cNMP-bd_dom"/>
</dbReference>
<dbReference type="InterPro" id="IPR014710">
    <property type="entry name" value="RmlC-like_jellyroll"/>
</dbReference>
<evidence type="ECO:0000313" key="2">
    <source>
        <dbReference type="EMBL" id="SHF26578.1"/>
    </source>
</evidence>
<evidence type="ECO:0000259" key="1">
    <source>
        <dbReference type="Pfam" id="PF00027"/>
    </source>
</evidence>
<dbReference type="AlphaFoldDB" id="A0A1M5A8H7"/>
<organism evidence="2 3">
    <name type="scientific">Bacteroides luti</name>
    <dbReference type="NCBI Taxonomy" id="1297750"/>
    <lineage>
        <taxon>Bacteria</taxon>
        <taxon>Pseudomonadati</taxon>
        <taxon>Bacteroidota</taxon>
        <taxon>Bacteroidia</taxon>
        <taxon>Bacteroidales</taxon>
        <taxon>Bacteroidaceae</taxon>
        <taxon>Bacteroides</taxon>
    </lineage>
</organism>
<feature type="domain" description="Cyclic nucleotide-binding" evidence="1">
    <location>
        <begin position="24"/>
        <end position="111"/>
    </location>
</feature>
<dbReference type="Pfam" id="PF00027">
    <property type="entry name" value="cNMP_binding"/>
    <property type="match status" value="1"/>
</dbReference>
<name>A0A1M5A8H7_9BACE</name>
<dbReference type="SUPFAM" id="SSF51206">
    <property type="entry name" value="cAMP-binding domain-like"/>
    <property type="match status" value="1"/>
</dbReference>
<sequence length="183" mass="21662">MFIGSVIELNDEEWSLLNNYIEIRHLKKNEFFLKEGNVCDSIAFINYGLFIYYKILDNADEKTTDFAVEGEWITNNHSRLNNSPSHLYIKAIEDSEVLIIKSKYLEYLYKRMPKLERFGRILMEQAFVKLVQLSIDLQILPAKERYEKLLKNYPAIFQRLPLYHIANYLGIAPKSLSRIRNSF</sequence>
<dbReference type="InterPro" id="IPR018490">
    <property type="entry name" value="cNMP-bd_dom_sf"/>
</dbReference>
<keyword evidence="2" id="KW-0808">Transferase</keyword>
<dbReference type="CDD" id="cd00038">
    <property type="entry name" value="CAP_ED"/>
    <property type="match status" value="1"/>
</dbReference>
<dbReference type="Proteomes" id="UP000184509">
    <property type="component" value="Unassembled WGS sequence"/>
</dbReference>
<proteinExistence type="predicted"/>
<keyword evidence="3" id="KW-1185">Reference proteome</keyword>
<dbReference type="Gene3D" id="2.60.120.10">
    <property type="entry name" value="Jelly Rolls"/>
    <property type="match status" value="1"/>
</dbReference>
<keyword evidence="2" id="KW-0418">Kinase</keyword>